<dbReference type="SMART" id="SM00354">
    <property type="entry name" value="HTH_LACI"/>
    <property type="match status" value="1"/>
</dbReference>
<dbReference type="InterPro" id="IPR046335">
    <property type="entry name" value="LacI/GalR-like_sensor"/>
</dbReference>
<dbReference type="EMBL" id="BAABLW010000002">
    <property type="protein sequence ID" value="GAA4913257.1"/>
    <property type="molecule type" value="Genomic_DNA"/>
</dbReference>
<evidence type="ECO:0000313" key="6">
    <source>
        <dbReference type="Proteomes" id="UP001500368"/>
    </source>
</evidence>
<dbReference type="InterPro" id="IPR000843">
    <property type="entry name" value="HTH_LacI"/>
</dbReference>
<keyword evidence="3" id="KW-0804">Transcription</keyword>
<dbReference type="InterPro" id="IPR028082">
    <property type="entry name" value="Peripla_BP_I"/>
</dbReference>
<evidence type="ECO:0000259" key="4">
    <source>
        <dbReference type="PROSITE" id="PS50932"/>
    </source>
</evidence>
<evidence type="ECO:0000256" key="1">
    <source>
        <dbReference type="ARBA" id="ARBA00023015"/>
    </source>
</evidence>
<protein>
    <submittedName>
        <fullName evidence="5">LacI family DNA-binding transcriptional regulator</fullName>
    </submittedName>
</protein>
<evidence type="ECO:0000313" key="5">
    <source>
        <dbReference type="EMBL" id="GAA4913257.1"/>
    </source>
</evidence>
<dbReference type="PROSITE" id="PS00356">
    <property type="entry name" value="HTH_LACI_1"/>
    <property type="match status" value="1"/>
</dbReference>
<comment type="caution">
    <text evidence="5">The sequence shown here is derived from an EMBL/GenBank/DDBJ whole genome shotgun (WGS) entry which is preliminary data.</text>
</comment>
<dbReference type="CDD" id="cd01392">
    <property type="entry name" value="HTH_LacI"/>
    <property type="match status" value="1"/>
</dbReference>
<sequence>MAVAQVRDVAKKAGVSPATVSNALNHPEKVSAATLARVQAAIDDLGYIRNDAARQLRAGSNPAVGMIVLDAANPYFTDVAQGAEQHLAELRRPLLLGNSAQREDREATYLDLFEQQRVAGILIAPVGNVLPRLRRVRDRGTAVVIIDRNAGADEFSSVSVDDKQGGRLAADHLLSQGARRIAVIGGPGGLRQVQHRLRGAQQRIQQSPEASVEFLETDAMDTESGRRSTESLLARPLHERPDALFATNDLVALGCLQALAHHRVRVPEDIMLLGYDDIAFAASATIPITSVRQPSARMGLQAAELLRLATEDPQAAVQHTVFQPELIVRESTSRE</sequence>
<keyword evidence="1" id="KW-0805">Transcription regulation</keyword>
<evidence type="ECO:0000256" key="3">
    <source>
        <dbReference type="ARBA" id="ARBA00023163"/>
    </source>
</evidence>
<evidence type="ECO:0000256" key="2">
    <source>
        <dbReference type="ARBA" id="ARBA00023125"/>
    </source>
</evidence>
<keyword evidence="2 5" id="KW-0238">DNA-binding</keyword>
<feature type="domain" description="HTH lacI-type" evidence="4">
    <location>
        <begin position="4"/>
        <end position="58"/>
    </location>
</feature>
<dbReference type="PROSITE" id="PS50932">
    <property type="entry name" value="HTH_LACI_2"/>
    <property type="match status" value="1"/>
</dbReference>
<dbReference type="GO" id="GO:0003677">
    <property type="term" value="F:DNA binding"/>
    <property type="evidence" value="ECO:0007669"/>
    <property type="project" value="UniProtKB-KW"/>
</dbReference>
<dbReference type="Gene3D" id="3.40.50.2300">
    <property type="match status" value="2"/>
</dbReference>
<dbReference type="Proteomes" id="UP001500368">
    <property type="component" value="Unassembled WGS sequence"/>
</dbReference>
<accession>A0ABP9FRS1</accession>
<name>A0ABP9FRS1_9MICC</name>
<dbReference type="InterPro" id="IPR010982">
    <property type="entry name" value="Lambda_DNA-bd_dom_sf"/>
</dbReference>
<dbReference type="PANTHER" id="PTHR30146">
    <property type="entry name" value="LACI-RELATED TRANSCRIPTIONAL REPRESSOR"/>
    <property type="match status" value="1"/>
</dbReference>
<dbReference type="RefSeq" id="WP_345476511.1">
    <property type="nucleotide sequence ID" value="NZ_BAABLW010000002.1"/>
</dbReference>
<reference evidence="6" key="1">
    <citation type="journal article" date="2019" name="Int. J. Syst. Evol. Microbiol.">
        <title>The Global Catalogue of Microorganisms (GCM) 10K type strain sequencing project: providing services to taxonomists for standard genome sequencing and annotation.</title>
        <authorList>
            <consortium name="The Broad Institute Genomics Platform"/>
            <consortium name="The Broad Institute Genome Sequencing Center for Infectious Disease"/>
            <person name="Wu L."/>
            <person name="Ma J."/>
        </authorList>
    </citation>
    <scope>NUCLEOTIDE SEQUENCE [LARGE SCALE GENOMIC DNA]</scope>
    <source>
        <strain evidence="6">JCM 19129</strain>
    </source>
</reference>
<gene>
    <name evidence="5" type="ORF">GCM10025790_05000</name>
</gene>
<organism evidence="5 6">
    <name type="scientific">Nesterenkonia rhizosphaerae</name>
    <dbReference type="NCBI Taxonomy" id="1348272"/>
    <lineage>
        <taxon>Bacteria</taxon>
        <taxon>Bacillati</taxon>
        <taxon>Actinomycetota</taxon>
        <taxon>Actinomycetes</taxon>
        <taxon>Micrococcales</taxon>
        <taxon>Micrococcaceae</taxon>
        <taxon>Nesterenkonia</taxon>
    </lineage>
</organism>
<dbReference type="SUPFAM" id="SSF53822">
    <property type="entry name" value="Periplasmic binding protein-like I"/>
    <property type="match status" value="1"/>
</dbReference>
<dbReference type="SUPFAM" id="SSF47413">
    <property type="entry name" value="lambda repressor-like DNA-binding domains"/>
    <property type="match status" value="1"/>
</dbReference>
<dbReference type="Pfam" id="PF00356">
    <property type="entry name" value="LacI"/>
    <property type="match status" value="1"/>
</dbReference>
<proteinExistence type="predicted"/>
<dbReference type="PANTHER" id="PTHR30146:SF109">
    <property type="entry name" value="HTH-TYPE TRANSCRIPTIONAL REGULATOR GALS"/>
    <property type="match status" value="1"/>
</dbReference>
<keyword evidence="6" id="KW-1185">Reference proteome</keyword>
<dbReference type="Pfam" id="PF13377">
    <property type="entry name" value="Peripla_BP_3"/>
    <property type="match status" value="1"/>
</dbReference>
<dbReference type="Gene3D" id="1.10.260.40">
    <property type="entry name" value="lambda repressor-like DNA-binding domains"/>
    <property type="match status" value="1"/>
</dbReference>